<dbReference type="PANTHER" id="PTHR43428">
    <property type="entry name" value="ARSENATE REDUCTASE"/>
    <property type="match status" value="1"/>
</dbReference>
<dbReference type="CDD" id="cd00090">
    <property type="entry name" value="HTH_ARSR"/>
    <property type="match status" value="1"/>
</dbReference>
<dbReference type="PANTHER" id="PTHR43428:SF1">
    <property type="entry name" value="ARSENATE REDUCTASE"/>
    <property type="match status" value="1"/>
</dbReference>
<reference evidence="3 4" key="1">
    <citation type="submission" date="2023-04" db="EMBL/GenBank/DDBJ databases">
        <title>YMD61, complete Genome.</title>
        <authorList>
            <person name="Zhang J."/>
        </authorList>
    </citation>
    <scope>NUCLEOTIDE SEQUENCE [LARGE SCALE GENOMIC DNA]</scope>
    <source>
        <strain evidence="3 4">YMD61</strain>
    </source>
</reference>
<dbReference type="RefSeq" id="WP_281467460.1">
    <property type="nucleotide sequence ID" value="NZ_CP124535.1"/>
</dbReference>
<sequence>MENVQAAIAFAALGHTGRLAVFRLLMRFAPKGVRPTEIAEALQIKQNTLSHHLADLLACQLIRVVRDGRSLIYSVDLDFAEQLIGYIALDVGRGRPDLLSPLLPTFQEPTMRQAPFAVLFICSGNSARSVFAEALLRDLGRGRFNAYSAGTRPNTTLNPVAIEVLRRNGHSVDGLRSKHISEFQQTGSPQMDFVFTVCDTAAAEECPPWHGQPITGHWGLPDPVKATGTDAARALVFAQTYAALRRRIVAFVELPVESLSRLSLQSRVDAIGSDAEAKA</sequence>
<evidence type="ECO:0000313" key="4">
    <source>
        <dbReference type="Proteomes" id="UP001230978"/>
    </source>
</evidence>
<dbReference type="InterPro" id="IPR023485">
    <property type="entry name" value="Ptyr_pPase"/>
</dbReference>
<keyword evidence="4" id="KW-1185">Reference proteome</keyword>
<dbReference type="Gene3D" id="3.40.50.2300">
    <property type="match status" value="1"/>
</dbReference>
<dbReference type="InterPro" id="IPR001845">
    <property type="entry name" value="HTH_ArsR_DNA-bd_dom"/>
</dbReference>
<dbReference type="EMBL" id="CP124535">
    <property type="protein sequence ID" value="WGV16777.1"/>
    <property type="molecule type" value="Genomic_DNA"/>
</dbReference>
<dbReference type="InterPro" id="IPR036388">
    <property type="entry name" value="WH-like_DNA-bd_sf"/>
</dbReference>
<dbReference type="InterPro" id="IPR036390">
    <property type="entry name" value="WH_DNA-bd_sf"/>
</dbReference>
<evidence type="ECO:0000256" key="1">
    <source>
        <dbReference type="ARBA" id="ARBA00022849"/>
    </source>
</evidence>
<name>A0ABY8Q7Z7_9RHOB</name>
<evidence type="ECO:0000313" key="3">
    <source>
        <dbReference type="EMBL" id="WGV16777.1"/>
    </source>
</evidence>
<dbReference type="Pfam" id="PF01022">
    <property type="entry name" value="HTH_5"/>
    <property type="match status" value="1"/>
</dbReference>
<organism evidence="3 4">
    <name type="scientific">Fuscovulum ytuae</name>
    <dbReference type="NCBI Taxonomy" id="3042299"/>
    <lineage>
        <taxon>Bacteria</taxon>
        <taxon>Pseudomonadati</taxon>
        <taxon>Pseudomonadota</taxon>
        <taxon>Alphaproteobacteria</taxon>
        <taxon>Rhodobacterales</taxon>
        <taxon>Paracoccaceae</taxon>
        <taxon>Fuscovulum</taxon>
    </lineage>
</organism>
<feature type="domain" description="HTH arsR-type" evidence="2">
    <location>
        <begin position="1"/>
        <end position="95"/>
    </location>
</feature>
<dbReference type="PROSITE" id="PS50987">
    <property type="entry name" value="HTH_ARSR_2"/>
    <property type="match status" value="1"/>
</dbReference>
<gene>
    <name evidence="3" type="ORF">QF092_02875</name>
</gene>
<dbReference type="InterPro" id="IPR011991">
    <property type="entry name" value="ArsR-like_HTH"/>
</dbReference>
<dbReference type="SUPFAM" id="SSF52788">
    <property type="entry name" value="Phosphotyrosine protein phosphatases I"/>
    <property type="match status" value="1"/>
</dbReference>
<dbReference type="Proteomes" id="UP001230978">
    <property type="component" value="Chromosome"/>
</dbReference>
<evidence type="ECO:0000259" key="2">
    <source>
        <dbReference type="PROSITE" id="PS50987"/>
    </source>
</evidence>
<protein>
    <submittedName>
        <fullName evidence="3">Helix-turn-helix domain-containing protein</fullName>
    </submittedName>
</protein>
<accession>A0ABY8Q7Z7</accession>
<proteinExistence type="predicted"/>
<dbReference type="SUPFAM" id="SSF46785">
    <property type="entry name" value="Winged helix' DNA-binding domain"/>
    <property type="match status" value="1"/>
</dbReference>
<dbReference type="SMART" id="SM00226">
    <property type="entry name" value="LMWPc"/>
    <property type="match status" value="1"/>
</dbReference>
<dbReference type="CDD" id="cd16345">
    <property type="entry name" value="LMWP_ArsC"/>
    <property type="match status" value="1"/>
</dbReference>
<keyword evidence="1" id="KW-0059">Arsenical resistance</keyword>
<dbReference type="SMART" id="SM00418">
    <property type="entry name" value="HTH_ARSR"/>
    <property type="match status" value="1"/>
</dbReference>
<dbReference type="Gene3D" id="1.10.10.10">
    <property type="entry name" value="Winged helix-like DNA-binding domain superfamily/Winged helix DNA-binding domain"/>
    <property type="match status" value="1"/>
</dbReference>
<dbReference type="Pfam" id="PF01451">
    <property type="entry name" value="LMWPc"/>
    <property type="match status" value="1"/>
</dbReference>
<dbReference type="InterPro" id="IPR036196">
    <property type="entry name" value="Ptyr_pPase_sf"/>
</dbReference>